<gene>
    <name evidence="2" type="ORF">FME351_LOCUS27882</name>
    <name evidence="3" type="ORF">HFQ381_LOCUS33235</name>
    <name evidence="1" type="ORF">LUA448_LOCUS30884</name>
    <name evidence="4" type="ORF">TSG867_LOCUS31639</name>
</gene>
<name>A0A821GKY5_9BILA</name>
<evidence type="ECO:0000313" key="2">
    <source>
        <dbReference type="EMBL" id="CAF3703441.1"/>
    </source>
</evidence>
<dbReference type="Proteomes" id="UP000663851">
    <property type="component" value="Unassembled WGS sequence"/>
</dbReference>
<dbReference type="Proteomes" id="UP000663833">
    <property type="component" value="Unassembled WGS sequence"/>
</dbReference>
<protein>
    <submittedName>
        <fullName evidence="4">Uncharacterized protein</fullName>
    </submittedName>
</protein>
<evidence type="ECO:0000313" key="5">
    <source>
        <dbReference type="Proteomes" id="UP000663862"/>
    </source>
</evidence>
<sequence>LGGIARKPRPVTAKGCSIDLTDLAHVLTVGSPIKVSKKLKLLARTDDPLWRYMHSK</sequence>
<feature type="non-terminal residue" evidence="4">
    <location>
        <position position="1"/>
    </location>
</feature>
<dbReference type="Proteomes" id="UP000663862">
    <property type="component" value="Unassembled WGS sequence"/>
</dbReference>
<organism evidence="4 5">
    <name type="scientific">Rotaria socialis</name>
    <dbReference type="NCBI Taxonomy" id="392032"/>
    <lineage>
        <taxon>Eukaryota</taxon>
        <taxon>Metazoa</taxon>
        <taxon>Spiralia</taxon>
        <taxon>Gnathifera</taxon>
        <taxon>Rotifera</taxon>
        <taxon>Eurotatoria</taxon>
        <taxon>Bdelloidea</taxon>
        <taxon>Philodinida</taxon>
        <taxon>Philodinidae</taxon>
        <taxon>Rotaria</taxon>
    </lineage>
</organism>
<evidence type="ECO:0000313" key="1">
    <source>
        <dbReference type="EMBL" id="CAF3610165.1"/>
    </source>
</evidence>
<dbReference type="EMBL" id="CAJNYU010003813">
    <property type="protein sequence ID" value="CAF3703441.1"/>
    <property type="molecule type" value="Genomic_DNA"/>
</dbReference>
<dbReference type="EMBL" id="CAJOBQ010006086">
    <property type="protein sequence ID" value="CAF4666698.1"/>
    <property type="molecule type" value="Genomic_DNA"/>
</dbReference>
<accession>A0A821GKY5</accession>
<evidence type="ECO:0000313" key="4">
    <source>
        <dbReference type="EMBL" id="CAF4666698.1"/>
    </source>
</evidence>
<dbReference type="AlphaFoldDB" id="A0A821GKY5"/>
<proteinExistence type="predicted"/>
<dbReference type="EMBL" id="CAJNYD010004595">
    <property type="protein sequence ID" value="CAF3610165.1"/>
    <property type="molecule type" value="Genomic_DNA"/>
</dbReference>
<dbReference type="Proteomes" id="UP000663869">
    <property type="component" value="Unassembled WGS sequence"/>
</dbReference>
<dbReference type="EMBL" id="CAJOBO010009863">
    <property type="protein sequence ID" value="CAF4595158.1"/>
    <property type="molecule type" value="Genomic_DNA"/>
</dbReference>
<evidence type="ECO:0000313" key="3">
    <source>
        <dbReference type="EMBL" id="CAF4595158.1"/>
    </source>
</evidence>
<reference evidence="4" key="1">
    <citation type="submission" date="2021-02" db="EMBL/GenBank/DDBJ databases">
        <authorList>
            <person name="Nowell W R."/>
        </authorList>
    </citation>
    <scope>NUCLEOTIDE SEQUENCE</scope>
</reference>
<comment type="caution">
    <text evidence="4">The sequence shown here is derived from an EMBL/GenBank/DDBJ whole genome shotgun (WGS) entry which is preliminary data.</text>
</comment>